<comment type="caution">
    <text evidence="3">The sequence shown here is derived from an EMBL/GenBank/DDBJ whole genome shotgun (WGS) entry which is preliminary data.</text>
</comment>
<evidence type="ECO:0000313" key="3">
    <source>
        <dbReference type="EMBL" id="KAL3665001.1"/>
    </source>
</evidence>
<feature type="signal peptide" evidence="2">
    <location>
        <begin position="1"/>
        <end position="21"/>
    </location>
</feature>
<keyword evidence="1" id="KW-1133">Transmembrane helix</keyword>
<gene>
    <name evidence="3" type="ORF">V7S43_010176</name>
</gene>
<feature type="transmembrane region" description="Helical" evidence="1">
    <location>
        <begin position="227"/>
        <end position="245"/>
    </location>
</feature>
<protein>
    <recommendedName>
        <fullName evidence="5">RxLR effector protein</fullName>
    </recommendedName>
</protein>
<evidence type="ECO:0000313" key="4">
    <source>
        <dbReference type="Proteomes" id="UP001632037"/>
    </source>
</evidence>
<dbReference type="AlphaFoldDB" id="A0ABD3FF27"/>
<dbReference type="PROSITE" id="PS51257">
    <property type="entry name" value="PROKAR_LIPOPROTEIN"/>
    <property type="match status" value="1"/>
</dbReference>
<proteinExistence type="predicted"/>
<organism evidence="3 4">
    <name type="scientific">Phytophthora oleae</name>
    <dbReference type="NCBI Taxonomy" id="2107226"/>
    <lineage>
        <taxon>Eukaryota</taxon>
        <taxon>Sar</taxon>
        <taxon>Stramenopiles</taxon>
        <taxon>Oomycota</taxon>
        <taxon>Peronosporomycetes</taxon>
        <taxon>Peronosporales</taxon>
        <taxon>Peronosporaceae</taxon>
        <taxon>Phytophthora</taxon>
    </lineage>
</organism>
<evidence type="ECO:0008006" key="5">
    <source>
        <dbReference type="Google" id="ProtNLM"/>
    </source>
</evidence>
<feature type="chain" id="PRO_5044866347" description="RxLR effector protein" evidence="2">
    <location>
        <begin position="22"/>
        <end position="246"/>
    </location>
</feature>
<dbReference type="EMBL" id="JBIMZQ010000022">
    <property type="protein sequence ID" value="KAL3665001.1"/>
    <property type="molecule type" value="Genomic_DNA"/>
</dbReference>
<dbReference type="Proteomes" id="UP001632037">
    <property type="component" value="Unassembled WGS sequence"/>
</dbReference>
<evidence type="ECO:0000256" key="1">
    <source>
        <dbReference type="SAM" id="Phobius"/>
    </source>
</evidence>
<keyword evidence="1" id="KW-0472">Membrane</keyword>
<name>A0ABD3FF27_9STRA</name>
<keyword evidence="4" id="KW-1185">Reference proteome</keyword>
<accession>A0ABD3FF27</accession>
<reference evidence="3 4" key="1">
    <citation type="submission" date="2024-09" db="EMBL/GenBank/DDBJ databases">
        <title>Genome sequencing and assembly of Phytophthora oleae, isolate VK10A, causative agent of rot of olive drupes.</title>
        <authorList>
            <person name="Conti Taguali S."/>
            <person name="Riolo M."/>
            <person name="La Spada F."/>
            <person name="Cacciola S.O."/>
            <person name="Dionisio G."/>
        </authorList>
    </citation>
    <scope>NUCLEOTIDE SEQUENCE [LARGE SCALE GENOMIC DNA]</scope>
    <source>
        <strain evidence="3 4">VK10A</strain>
    </source>
</reference>
<evidence type="ECO:0000256" key="2">
    <source>
        <dbReference type="SAM" id="SignalP"/>
    </source>
</evidence>
<keyword evidence="1" id="KW-0812">Transmembrane</keyword>
<sequence length="246" mass="26255">MRSLFLVVVTIAVSCFSLTSAIDGDHKIRHLKGVQATDEDVLSAEDEERGWQDIASKFKTGQLDDAISKLKVGQADDVVAKLKAGQVDDAVAAAGGTKLQQAAEKLKAQKALEGVEKAAGTATSVKAKWQNAFAKLKAGNFKNIDDVAAPAVNQNKWQSAVAKIQSGQLNNLDTTNNKWQKAVQQLKTAGQLKNADEAQIVKITEGVAKEIAQAPEKSGKFKKLLEVTFGVAIVGLMMYGFNAMVS</sequence>
<keyword evidence="2" id="KW-0732">Signal</keyword>